<accession>A0AAN9S2A1</accession>
<comment type="caution">
    <text evidence="1">The sequence shown here is derived from an EMBL/GenBank/DDBJ whole genome shotgun (WGS) entry which is preliminary data.</text>
</comment>
<gene>
    <name evidence="1" type="ORF">VNO78_22840</name>
</gene>
<dbReference type="Proteomes" id="UP001386955">
    <property type="component" value="Unassembled WGS sequence"/>
</dbReference>
<proteinExistence type="predicted"/>
<dbReference type="AlphaFoldDB" id="A0AAN9S2A1"/>
<dbReference type="EMBL" id="JAYMYS010000006">
    <property type="protein sequence ID" value="KAK7388039.1"/>
    <property type="molecule type" value="Genomic_DNA"/>
</dbReference>
<organism evidence="1 2">
    <name type="scientific">Psophocarpus tetragonolobus</name>
    <name type="common">Winged bean</name>
    <name type="synonym">Dolichos tetragonolobus</name>
    <dbReference type="NCBI Taxonomy" id="3891"/>
    <lineage>
        <taxon>Eukaryota</taxon>
        <taxon>Viridiplantae</taxon>
        <taxon>Streptophyta</taxon>
        <taxon>Embryophyta</taxon>
        <taxon>Tracheophyta</taxon>
        <taxon>Spermatophyta</taxon>
        <taxon>Magnoliopsida</taxon>
        <taxon>eudicotyledons</taxon>
        <taxon>Gunneridae</taxon>
        <taxon>Pentapetalae</taxon>
        <taxon>rosids</taxon>
        <taxon>fabids</taxon>
        <taxon>Fabales</taxon>
        <taxon>Fabaceae</taxon>
        <taxon>Papilionoideae</taxon>
        <taxon>50 kb inversion clade</taxon>
        <taxon>NPAAA clade</taxon>
        <taxon>indigoferoid/millettioid clade</taxon>
        <taxon>Phaseoleae</taxon>
        <taxon>Psophocarpus</taxon>
    </lineage>
</organism>
<evidence type="ECO:0000313" key="1">
    <source>
        <dbReference type="EMBL" id="KAK7388039.1"/>
    </source>
</evidence>
<name>A0AAN9S2A1_PSOTE</name>
<keyword evidence="2" id="KW-1185">Reference proteome</keyword>
<reference evidence="1 2" key="1">
    <citation type="submission" date="2024-01" db="EMBL/GenBank/DDBJ databases">
        <title>The genomes of 5 underutilized Papilionoideae crops provide insights into root nodulation and disease resistanc.</title>
        <authorList>
            <person name="Jiang F."/>
        </authorList>
    </citation>
    <scope>NUCLEOTIDE SEQUENCE [LARGE SCALE GENOMIC DNA]</scope>
    <source>
        <strain evidence="1">DUOXIRENSHENG_FW03</strain>
        <tissue evidence="1">Leaves</tissue>
    </source>
</reference>
<evidence type="ECO:0000313" key="2">
    <source>
        <dbReference type="Proteomes" id="UP001386955"/>
    </source>
</evidence>
<protein>
    <submittedName>
        <fullName evidence="1">Uncharacterized protein</fullName>
    </submittedName>
</protein>
<sequence length="106" mass="12123">MANCIAQFCCIIYLCGVTHSTYIHVLGDFYLCCMCSLLHYVSDLNTAHINSIIILFYLTYSVTCRNIDNGCSSVDDRVHCAQRLSKRSTCYQNELCWKAFHFNVST</sequence>